<evidence type="ECO:0000256" key="1">
    <source>
        <dbReference type="SAM" id="SignalP"/>
    </source>
</evidence>
<sequence>MKKTFFSAVLTGAAVLSCAVAFSGSANAAAGWVYLKGPWPLNQEGLYECKNARAILMHEPGHGETACLADIDRPGYYLAEYFYP</sequence>
<keyword evidence="3" id="KW-1185">Reference proteome</keyword>
<dbReference type="RefSeq" id="WP_377851472.1">
    <property type="nucleotide sequence ID" value="NZ_JBHLZU010000009.1"/>
</dbReference>
<dbReference type="PROSITE" id="PS51257">
    <property type="entry name" value="PROKAR_LIPOPROTEIN"/>
    <property type="match status" value="1"/>
</dbReference>
<evidence type="ECO:0000313" key="3">
    <source>
        <dbReference type="Proteomes" id="UP001589693"/>
    </source>
</evidence>
<name>A0ABV5ZVP1_9PSEU</name>
<feature type="signal peptide" evidence="1">
    <location>
        <begin position="1"/>
        <end position="28"/>
    </location>
</feature>
<accession>A0ABV5ZVP1</accession>
<organism evidence="2 3">
    <name type="scientific">Allokutzneria oryzae</name>
    <dbReference type="NCBI Taxonomy" id="1378989"/>
    <lineage>
        <taxon>Bacteria</taxon>
        <taxon>Bacillati</taxon>
        <taxon>Actinomycetota</taxon>
        <taxon>Actinomycetes</taxon>
        <taxon>Pseudonocardiales</taxon>
        <taxon>Pseudonocardiaceae</taxon>
        <taxon>Allokutzneria</taxon>
    </lineage>
</organism>
<proteinExistence type="predicted"/>
<feature type="chain" id="PRO_5047105701" evidence="1">
    <location>
        <begin position="29"/>
        <end position="84"/>
    </location>
</feature>
<gene>
    <name evidence="2" type="ORF">ACFFQA_10020</name>
</gene>
<evidence type="ECO:0000313" key="2">
    <source>
        <dbReference type="EMBL" id="MFB9904273.1"/>
    </source>
</evidence>
<protein>
    <submittedName>
        <fullName evidence="2">Uncharacterized protein</fullName>
    </submittedName>
</protein>
<keyword evidence="1" id="KW-0732">Signal</keyword>
<dbReference type="Proteomes" id="UP001589693">
    <property type="component" value="Unassembled WGS sequence"/>
</dbReference>
<dbReference type="EMBL" id="JBHLZU010000009">
    <property type="protein sequence ID" value="MFB9904273.1"/>
    <property type="molecule type" value="Genomic_DNA"/>
</dbReference>
<comment type="caution">
    <text evidence="2">The sequence shown here is derived from an EMBL/GenBank/DDBJ whole genome shotgun (WGS) entry which is preliminary data.</text>
</comment>
<reference evidence="2 3" key="1">
    <citation type="submission" date="2024-09" db="EMBL/GenBank/DDBJ databases">
        <authorList>
            <person name="Sun Q."/>
            <person name="Mori K."/>
        </authorList>
    </citation>
    <scope>NUCLEOTIDE SEQUENCE [LARGE SCALE GENOMIC DNA]</scope>
    <source>
        <strain evidence="2 3">TBRC 7907</strain>
    </source>
</reference>